<dbReference type="AlphaFoldDB" id="A0A0N1IAL7"/>
<feature type="transmembrane region" description="Helical" evidence="8">
    <location>
        <begin position="395"/>
        <end position="424"/>
    </location>
</feature>
<dbReference type="EMBL" id="LJSK01000024">
    <property type="protein sequence ID" value="KPI89430.1"/>
    <property type="molecule type" value="Genomic_DNA"/>
</dbReference>
<dbReference type="GO" id="GO:0022857">
    <property type="term" value="F:transmembrane transporter activity"/>
    <property type="evidence" value="ECO:0007669"/>
    <property type="project" value="InterPro"/>
</dbReference>
<name>A0A0N1IAL7_LEPSE</name>
<dbReference type="OMA" id="PASIMAH"/>
<evidence type="ECO:0000256" key="5">
    <source>
        <dbReference type="ARBA" id="ARBA00023136"/>
    </source>
</evidence>
<evidence type="ECO:0000256" key="2">
    <source>
        <dbReference type="ARBA" id="ARBA00022448"/>
    </source>
</evidence>
<comment type="subcellular location">
    <subcellularLocation>
        <location evidence="1">Membrane</location>
        <topology evidence="1">Multi-pass membrane protein</topology>
    </subcellularLocation>
</comment>
<feature type="transmembrane region" description="Helical" evidence="8">
    <location>
        <begin position="78"/>
        <end position="98"/>
    </location>
</feature>
<feature type="region of interest" description="Disordered" evidence="7">
    <location>
        <begin position="267"/>
        <end position="309"/>
    </location>
</feature>
<feature type="compositionally biased region" description="Acidic residues" evidence="7">
    <location>
        <begin position="271"/>
        <end position="281"/>
    </location>
</feature>
<evidence type="ECO:0000256" key="8">
    <source>
        <dbReference type="SAM" id="Phobius"/>
    </source>
</evidence>
<evidence type="ECO:0000313" key="11">
    <source>
        <dbReference type="Proteomes" id="UP000038009"/>
    </source>
</evidence>
<feature type="transmembrane region" description="Helical" evidence="8">
    <location>
        <begin position="118"/>
        <end position="139"/>
    </location>
</feature>
<feature type="transmembrane region" description="Helical" evidence="8">
    <location>
        <begin position="436"/>
        <end position="455"/>
    </location>
</feature>
<dbReference type="OrthoDB" id="6770063at2759"/>
<comment type="similarity">
    <text evidence="6">Belongs to the major facilitator superfamily. Spinster (TC 2.A.1.49) family.</text>
</comment>
<keyword evidence="5 8" id="KW-0472">Membrane</keyword>
<keyword evidence="4 8" id="KW-1133">Transmembrane helix</keyword>
<dbReference type="InterPro" id="IPR036259">
    <property type="entry name" value="MFS_trans_sf"/>
</dbReference>
<dbReference type="InterPro" id="IPR044770">
    <property type="entry name" value="MFS_spinster-like"/>
</dbReference>
<feature type="domain" description="Major facilitator superfamily (MFS) profile" evidence="9">
    <location>
        <begin position="77"/>
        <end position="554"/>
    </location>
</feature>
<evidence type="ECO:0000256" key="7">
    <source>
        <dbReference type="SAM" id="MobiDB-lite"/>
    </source>
</evidence>
<dbReference type="CDD" id="cd06174">
    <property type="entry name" value="MFS"/>
    <property type="match status" value="1"/>
</dbReference>
<keyword evidence="11" id="KW-1185">Reference proteome</keyword>
<dbReference type="SUPFAM" id="SSF103473">
    <property type="entry name" value="MFS general substrate transporter"/>
    <property type="match status" value="1"/>
</dbReference>
<proteinExistence type="inferred from homology"/>
<feature type="transmembrane region" description="Helical" evidence="8">
    <location>
        <begin position="146"/>
        <end position="169"/>
    </location>
</feature>
<evidence type="ECO:0000256" key="1">
    <source>
        <dbReference type="ARBA" id="ARBA00004141"/>
    </source>
</evidence>
<evidence type="ECO:0000313" key="10">
    <source>
        <dbReference type="EMBL" id="KPI89430.1"/>
    </source>
</evidence>
<reference evidence="10 11" key="1">
    <citation type="journal article" date="2015" name="PLoS Pathog.">
        <title>Leptomonas seymouri: Adaptations to the Dixenous Life Cycle Analyzed by Genome Sequencing, Transcriptome Profiling and Co-infection with Leishmania donovani.</title>
        <authorList>
            <person name="Kraeva N."/>
            <person name="Butenko A."/>
            <person name="Hlavacova J."/>
            <person name="Kostygov A."/>
            <person name="Myskova J."/>
            <person name="Grybchuk D."/>
            <person name="Lestinova T."/>
            <person name="Votypka J."/>
            <person name="Volf P."/>
            <person name="Opperdoes F."/>
            <person name="Flegontov P."/>
            <person name="Lukes J."/>
            <person name="Yurchenko V."/>
        </authorList>
    </citation>
    <scope>NUCLEOTIDE SEQUENCE [LARGE SCALE GENOMIC DNA]</scope>
    <source>
        <strain evidence="10 11">ATCC 30220</strain>
    </source>
</reference>
<feature type="transmembrane region" description="Helical" evidence="8">
    <location>
        <begin position="348"/>
        <end position="375"/>
    </location>
</feature>
<sequence>MLIARSERRLQDGHEAAASSPLATKKISTVREYSELDDAVDYPCNNGADQPHTSDSNSAACRFLDTSAIDPRVVGNNLWLFIWLKTIGSFDSGAFSAALGAESGIGNSWELSMKHQGILTSSVFLGNVIGCPLSGYFFSRYNEKRVLCGALVVHTVFTFLFAAVPHYTIALINRFFIGFTLSFIVVYTPVWIDEFAPKNRQSVWMASHNAGVPLGIMLGYILAVGPQMVVDSVDWNWAFFLKCLLMIPTITYVAQVDSRTINTARTAADNDKDDNDADTAEESGGNNDARGECGRPSNAATSANPPVAAAPASMRNSLRDQASRALRTPIGDIPASIMAHLRYAVSGFQFFCVPLLCNVVYICSVISLTSLYFVATGLQNFVTQYLQEPPFEASMATIMVGFGSAVVTAPVCGVIAGGILLDLIGGYKRNLPRVTLFLLTWGGLAVLFSIVCIFAKTTCGFLLVMSVVLFCGGALIPPGAGLTMAHLPDHLRPTGAALSQTVYNLLGNFSGPLVCGWVADATGKLRYGIITLLLSSTLGVLPLFGILFVAFRGGASLNGLGGGSPDEVKGARDEEVAAENVVMGDTYEMASVCGEAAVEDWGGRHLKIGSPPPQREHSRSQEATSELPTSPYLRHLATANGVNGALEAAAVSKAGPSPPPSPSQRPFPSHTAPFASVGSAPLPVPRLQQQQPLLSPLSGILRYWGTRRPSLHGPGTAHLVVAPLTTAGTPAAHDGAEVGAAADTDVAPRRPLQKQATRVTDVELLRLESDGAQVISVPNERSYGMDLVRSWLWTQQTPQHLTDVERANAPEK</sequence>
<dbReference type="PROSITE" id="PS50850">
    <property type="entry name" value="MFS"/>
    <property type="match status" value="1"/>
</dbReference>
<keyword evidence="2" id="KW-0813">Transport</keyword>
<evidence type="ECO:0000256" key="6">
    <source>
        <dbReference type="ARBA" id="ARBA00024338"/>
    </source>
</evidence>
<feature type="transmembrane region" description="Helical" evidence="8">
    <location>
        <begin position="204"/>
        <end position="223"/>
    </location>
</feature>
<dbReference type="InterPro" id="IPR020846">
    <property type="entry name" value="MFS_dom"/>
</dbReference>
<feature type="compositionally biased region" description="Low complexity" evidence="7">
    <location>
        <begin position="296"/>
        <end position="309"/>
    </location>
</feature>
<keyword evidence="3 8" id="KW-0812">Transmembrane</keyword>
<organism evidence="10 11">
    <name type="scientific">Leptomonas seymouri</name>
    <dbReference type="NCBI Taxonomy" id="5684"/>
    <lineage>
        <taxon>Eukaryota</taxon>
        <taxon>Discoba</taxon>
        <taxon>Euglenozoa</taxon>
        <taxon>Kinetoplastea</taxon>
        <taxon>Metakinetoplastina</taxon>
        <taxon>Trypanosomatida</taxon>
        <taxon>Trypanosomatidae</taxon>
        <taxon>Leishmaniinae</taxon>
        <taxon>Leptomonas</taxon>
    </lineage>
</organism>
<feature type="region of interest" description="Disordered" evidence="7">
    <location>
        <begin position="650"/>
        <end position="682"/>
    </location>
</feature>
<dbReference type="PANTHER" id="PTHR23505:SF9">
    <property type="entry name" value="PROTEIN, PUTATIVE-RELATED"/>
    <property type="match status" value="1"/>
</dbReference>
<dbReference type="InterPro" id="IPR011701">
    <property type="entry name" value="MFS"/>
</dbReference>
<dbReference type="VEuPathDB" id="TriTrypDB:Lsey_0024_0230"/>
<feature type="transmembrane region" description="Helical" evidence="8">
    <location>
        <begin position="175"/>
        <end position="192"/>
    </location>
</feature>
<dbReference type="Gene3D" id="1.20.1250.20">
    <property type="entry name" value="MFS general substrate transporter like domains"/>
    <property type="match status" value="1"/>
</dbReference>
<dbReference type="Pfam" id="PF07690">
    <property type="entry name" value="MFS_1"/>
    <property type="match status" value="1"/>
</dbReference>
<evidence type="ECO:0000256" key="4">
    <source>
        <dbReference type="ARBA" id="ARBA00022989"/>
    </source>
</evidence>
<evidence type="ECO:0000256" key="3">
    <source>
        <dbReference type="ARBA" id="ARBA00022692"/>
    </source>
</evidence>
<comment type="caution">
    <text evidence="10">The sequence shown here is derived from an EMBL/GenBank/DDBJ whole genome shotgun (WGS) entry which is preliminary data.</text>
</comment>
<gene>
    <name evidence="10" type="ORF">ABL78_1466</name>
</gene>
<accession>A0A0N1IAL7</accession>
<feature type="transmembrane region" description="Helical" evidence="8">
    <location>
        <begin position="235"/>
        <end position="254"/>
    </location>
</feature>
<feature type="region of interest" description="Disordered" evidence="7">
    <location>
        <begin position="603"/>
        <end position="629"/>
    </location>
</feature>
<feature type="compositionally biased region" description="Pro residues" evidence="7">
    <location>
        <begin position="656"/>
        <end position="665"/>
    </location>
</feature>
<evidence type="ECO:0000259" key="9">
    <source>
        <dbReference type="PROSITE" id="PS50850"/>
    </source>
</evidence>
<dbReference type="Proteomes" id="UP000038009">
    <property type="component" value="Unassembled WGS sequence"/>
</dbReference>
<feature type="transmembrane region" description="Helical" evidence="8">
    <location>
        <begin position="525"/>
        <end position="551"/>
    </location>
</feature>
<protein>
    <recommendedName>
        <fullName evidence="9">Major facilitator superfamily (MFS) profile domain-containing protein</fullName>
    </recommendedName>
</protein>
<dbReference type="GO" id="GO:0016020">
    <property type="term" value="C:membrane"/>
    <property type="evidence" value="ECO:0007669"/>
    <property type="project" value="UniProtKB-SubCell"/>
</dbReference>
<feature type="transmembrane region" description="Helical" evidence="8">
    <location>
        <begin position="461"/>
        <end position="480"/>
    </location>
</feature>
<dbReference type="PANTHER" id="PTHR23505">
    <property type="entry name" value="SPINSTER"/>
    <property type="match status" value="1"/>
</dbReference>